<keyword evidence="7" id="KW-1185">Reference proteome</keyword>
<dbReference type="EMBL" id="CP034279">
    <property type="protein sequence ID" value="QGV79154.1"/>
    <property type="molecule type" value="Genomic_DNA"/>
</dbReference>
<dbReference type="InterPro" id="IPR029062">
    <property type="entry name" value="Class_I_gatase-like"/>
</dbReference>
<keyword evidence="3" id="KW-0804">Transcription</keyword>
<evidence type="ECO:0000313" key="7">
    <source>
        <dbReference type="Proteomes" id="UP000422572"/>
    </source>
</evidence>
<dbReference type="GO" id="GO:0003700">
    <property type="term" value="F:DNA-binding transcription factor activity"/>
    <property type="evidence" value="ECO:0007669"/>
    <property type="project" value="InterPro"/>
</dbReference>
<dbReference type="Gene3D" id="3.40.50.880">
    <property type="match status" value="1"/>
</dbReference>
<reference evidence="6 7" key="1">
    <citation type="submission" date="2018-12" db="EMBL/GenBank/DDBJ databases">
        <title>Complete genome sequence of Streptomyces ficellus NRRL8067, the producer of ficellomycin, feldamycin and nojirimycin.</title>
        <authorList>
            <person name="Zhang H."/>
            <person name="Yue R."/>
            <person name="Liu Y."/>
            <person name="Li M."/>
            <person name="Mu H."/>
            <person name="Zhang J."/>
        </authorList>
    </citation>
    <scope>NUCLEOTIDE SEQUENCE [LARGE SCALE GENOMIC DNA]</scope>
    <source>
        <strain evidence="6 7">NRRL 8067</strain>
    </source>
</reference>
<dbReference type="Pfam" id="PF12833">
    <property type="entry name" value="HTH_18"/>
    <property type="match status" value="1"/>
</dbReference>
<feature type="region of interest" description="Disordered" evidence="4">
    <location>
        <begin position="314"/>
        <end position="343"/>
    </location>
</feature>
<evidence type="ECO:0000259" key="5">
    <source>
        <dbReference type="PROSITE" id="PS01124"/>
    </source>
</evidence>
<dbReference type="InterPro" id="IPR052158">
    <property type="entry name" value="INH-QAR"/>
</dbReference>
<dbReference type="PROSITE" id="PS00041">
    <property type="entry name" value="HTH_ARAC_FAMILY_1"/>
    <property type="match status" value="1"/>
</dbReference>
<dbReference type="SUPFAM" id="SSF52317">
    <property type="entry name" value="Class I glutamine amidotransferase-like"/>
    <property type="match status" value="1"/>
</dbReference>
<dbReference type="RefSeq" id="WP_156692910.1">
    <property type="nucleotide sequence ID" value="NZ_CP034279.1"/>
</dbReference>
<dbReference type="PANTHER" id="PTHR43130">
    <property type="entry name" value="ARAC-FAMILY TRANSCRIPTIONAL REGULATOR"/>
    <property type="match status" value="1"/>
</dbReference>
<evidence type="ECO:0000256" key="4">
    <source>
        <dbReference type="SAM" id="MobiDB-lite"/>
    </source>
</evidence>
<evidence type="ECO:0000313" key="6">
    <source>
        <dbReference type="EMBL" id="QGV79154.1"/>
    </source>
</evidence>
<dbReference type="OrthoDB" id="3992151at2"/>
<keyword evidence="2" id="KW-0238">DNA-binding</keyword>
<feature type="domain" description="HTH araC/xylS-type" evidence="5">
    <location>
        <begin position="223"/>
        <end position="321"/>
    </location>
</feature>
<dbReference type="AlphaFoldDB" id="A0A6I6F8G2"/>
<dbReference type="InterPro" id="IPR009057">
    <property type="entry name" value="Homeodomain-like_sf"/>
</dbReference>
<dbReference type="KEGG" id="sfic:EIZ62_13490"/>
<protein>
    <submittedName>
        <fullName evidence="6">Helix-turn-helix domain-containing protein</fullName>
    </submittedName>
</protein>
<gene>
    <name evidence="6" type="ORF">EIZ62_13490</name>
</gene>
<evidence type="ECO:0000256" key="2">
    <source>
        <dbReference type="ARBA" id="ARBA00023125"/>
    </source>
</evidence>
<dbReference type="PANTHER" id="PTHR43130:SF3">
    <property type="entry name" value="HTH-TYPE TRANSCRIPTIONAL REGULATOR RV1931C"/>
    <property type="match status" value="1"/>
</dbReference>
<dbReference type="GO" id="GO:0043565">
    <property type="term" value="F:sequence-specific DNA binding"/>
    <property type="evidence" value="ECO:0007669"/>
    <property type="project" value="InterPro"/>
</dbReference>
<name>A0A6I6F8G2_9ACTN</name>
<dbReference type="Pfam" id="PF01965">
    <property type="entry name" value="DJ-1_PfpI"/>
    <property type="match status" value="1"/>
</dbReference>
<dbReference type="Gene3D" id="1.10.10.60">
    <property type="entry name" value="Homeodomain-like"/>
    <property type="match status" value="1"/>
</dbReference>
<dbReference type="SUPFAM" id="SSF46689">
    <property type="entry name" value="Homeodomain-like"/>
    <property type="match status" value="2"/>
</dbReference>
<dbReference type="PROSITE" id="PS01124">
    <property type="entry name" value="HTH_ARAC_FAMILY_2"/>
    <property type="match status" value="1"/>
</dbReference>
<dbReference type="SMART" id="SM00342">
    <property type="entry name" value="HTH_ARAC"/>
    <property type="match status" value="1"/>
</dbReference>
<sequence length="343" mass="36330">MSPGTVAIAVVPDPRLGISPWEMYELSIALAVFGTPHGDLADPWYDLRLCTTGGSPAGPFSLRTDHGLDALAGAGTVIVPSVPDRVVDEGEDVPADLVEALRAAAASGARMVSLCTGAFALAAAGLLDGRRATAHWQHTAELAARYPAVIVDDSVLYTDEGTVLTSAGATAALDLCLHLVRRDLGARIAGQLARRLVVHAHRAGGQAQFIEAPLPPADTDSLGPVLQWASEHLAEPLTVEGLARRARMSPRSFHRRLLEATGTTPLKWLLQQRVARAQLLLESTDLPVERIGEASGLGTAANLRRHFSRSVGVSPTDYRRAYRPPERPPPPGVRPSGPPSTGR</sequence>
<dbReference type="InterPro" id="IPR018060">
    <property type="entry name" value="HTH_AraC"/>
</dbReference>
<feature type="compositionally biased region" description="Pro residues" evidence="4">
    <location>
        <begin position="327"/>
        <end position="343"/>
    </location>
</feature>
<evidence type="ECO:0000256" key="3">
    <source>
        <dbReference type="ARBA" id="ARBA00023163"/>
    </source>
</evidence>
<organism evidence="6 7">
    <name type="scientific">Streptomyces ficellus</name>
    <dbReference type="NCBI Taxonomy" id="1977088"/>
    <lineage>
        <taxon>Bacteria</taxon>
        <taxon>Bacillati</taxon>
        <taxon>Actinomycetota</taxon>
        <taxon>Actinomycetes</taxon>
        <taxon>Kitasatosporales</taxon>
        <taxon>Streptomycetaceae</taxon>
        <taxon>Streptomyces</taxon>
    </lineage>
</organism>
<evidence type="ECO:0000256" key="1">
    <source>
        <dbReference type="ARBA" id="ARBA00023015"/>
    </source>
</evidence>
<keyword evidence="1" id="KW-0805">Transcription regulation</keyword>
<dbReference type="Proteomes" id="UP000422572">
    <property type="component" value="Chromosome"/>
</dbReference>
<feature type="compositionally biased region" description="Basic and acidic residues" evidence="4">
    <location>
        <begin position="317"/>
        <end position="326"/>
    </location>
</feature>
<accession>A0A6I6F8G2</accession>
<proteinExistence type="predicted"/>
<dbReference type="InterPro" id="IPR018062">
    <property type="entry name" value="HTH_AraC-typ_CS"/>
</dbReference>
<dbReference type="InterPro" id="IPR002818">
    <property type="entry name" value="DJ-1/PfpI"/>
</dbReference>